<name>A0ABV6EE58_9GAMM</name>
<comment type="caution">
    <text evidence="2">The sequence shown here is derived from an EMBL/GenBank/DDBJ whole genome shotgun (WGS) entry which is preliminary data.</text>
</comment>
<dbReference type="CDD" id="cd20293">
    <property type="entry name" value="cupin_HutD_N"/>
    <property type="match status" value="1"/>
</dbReference>
<accession>A0ABV6EE58</accession>
<organism evidence="2 3">
    <name type="scientific">Serratia aquatilis</name>
    <dbReference type="NCBI Taxonomy" id="1737515"/>
    <lineage>
        <taxon>Bacteria</taxon>
        <taxon>Pseudomonadati</taxon>
        <taxon>Pseudomonadota</taxon>
        <taxon>Gammaproteobacteria</taxon>
        <taxon>Enterobacterales</taxon>
        <taxon>Yersiniaceae</taxon>
        <taxon>Serratia</taxon>
    </lineage>
</organism>
<dbReference type="SUPFAM" id="SSF51182">
    <property type="entry name" value="RmlC-like cupins"/>
    <property type="match status" value="1"/>
</dbReference>
<evidence type="ECO:0000256" key="1">
    <source>
        <dbReference type="SAM" id="MobiDB-lite"/>
    </source>
</evidence>
<dbReference type="PANTHER" id="PTHR37943">
    <property type="entry name" value="PROTEIN VES"/>
    <property type="match status" value="1"/>
</dbReference>
<dbReference type="InterPro" id="IPR014710">
    <property type="entry name" value="RmlC-like_jellyroll"/>
</dbReference>
<dbReference type="Proteomes" id="UP001589792">
    <property type="component" value="Unassembled WGS sequence"/>
</dbReference>
<dbReference type="PANTHER" id="PTHR37943:SF1">
    <property type="entry name" value="PROTEIN VES"/>
    <property type="match status" value="1"/>
</dbReference>
<feature type="region of interest" description="Disordered" evidence="1">
    <location>
        <begin position="14"/>
        <end position="33"/>
    </location>
</feature>
<keyword evidence="3" id="KW-1185">Reference proteome</keyword>
<dbReference type="RefSeq" id="WP_380676012.1">
    <property type="nucleotide sequence ID" value="NZ_CP173186.1"/>
</dbReference>
<evidence type="ECO:0000313" key="3">
    <source>
        <dbReference type="Proteomes" id="UP001589792"/>
    </source>
</evidence>
<sequence>MNLNHFDFAGLPVSPWRNGGGETREITSQPQGSGQFSWRASIATIAQNGPFSVFNDIDRSITLLEGDGVHLLSAGQIDHRLREIGEPFSFPGDVLVEATLLGGHSQDFNIMTRRGHQAARVERMVETFGLSLLHAGVFYVLRGEWQLPDGRLLAARQGCWWRHGEGPLRLVAKGNLAQAIWADILPSGVE</sequence>
<gene>
    <name evidence="2" type="ORF">ACFFJ3_11665</name>
</gene>
<dbReference type="InterPro" id="IPR010282">
    <property type="entry name" value="Uncharacterised_HutD/Ves"/>
</dbReference>
<protein>
    <submittedName>
        <fullName evidence="2">HutD family protein</fullName>
    </submittedName>
</protein>
<dbReference type="Pfam" id="PF05962">
    <property type="entry name" value="HutD"/>
    <property type="match status" value="1"/>
</dbReference>
<evidence type="ECO:0000313" key="2">
    <source>
        <dbReference type="EMBL" id="MFC0227153.1"/>
    </source>
</evidence>
<reference evidence="2 3" key="1">
    <citation type="submission" date="2024-09" db="EMBL/GenBank/DDBJ databases">
        <authorList>
            <person name="Sun Q."/>
            <person name="Mori K."/>
        </authorList>
    </citation>
    <scope>NUCLEOTIDE SEQUENCE [LARGE SCALE GENOMIC DNA]</scope>
    <source>
        <strain evidence="2 3">CCM 8626</strain>
    </source>
</reference>
<proteinExistence type="predicted"/>
<dbReference type="Gene3D" id="2.60.120.10">
    <property type="entry name" value="Jelly Rolls"/>
    <property type="match status" value="1"/>
</dbReference>
<dbReference type="EMBL" id="JBHLXG010000010">
    <property type="protein sequence ID" value="MFC0227153.1"/>
    <property type="molecule type" value="Genomic_DNA"/>
</dbReference>
<dbReference type="InterPro" id="IPR011051">
    <property type="entry name" value="RmlC_Cupin_sf"/>
</dbReference>